<evidence type="ECO:0000313" key="5">
    <source>
        <dbReference type="RefSeq" id="XP_018327088.1"/>
    </source>
</evidence>
<keyword evidence="3" id="KW-1185">Reference proteome</keyword>
<dbReference type="GO" id="GO:0003723">
    <property type="term" value="F:RNA binding"/>
    <property type="evidence" value="ECO:0007669"/>
    <property type="project" value="InterPro"/>
</dbReference>
<reference evidence="4 5" key="1">
    <citation type="submission" date="2025-04" db="UniProtKB">
        <authorList>
            <consortium name="RefSeq"/>
        </authorList>
    </citation>
    <scope>IDENTIFICATION</scope>
    <source>
        <tissue evidence="4 5">Entire body</tissue>
    </source>
</reference>
<dbReference type="Gene3D" id="3.30.70.330">
    <property type="match status" value="1"/>
</dbReference>
<dbReference type="GeneID" id="108738251"/>
<dbReference type="OrthoDB" id="5418203at2759"/>
<feature type="region of interest" description="Disordered" evidence="1">
    <location>
        <begin position="353"/>
        <end position="386"/>
    </location>
</feature>
<dbReference type="RefSeq" id="XP_018327089.1">
    <property type="nucleotide sequence ID" value="XM_018471587.1"/>
</dbReference>
<evidence type="ECO:0000313" key="6">
    <source>
        <dbReference type="RefSeq" id="XP_018327089.1"/>
    </source>
</evidence>
<evidence type="ECO:0000256" key="1">
    <source>
        <dbReference type="SAM" id="MobiDB-lite"/>
    </source>
</evidence>
<dbReference type="PANTHER" id="PTHR21678">
    <property type="entry name" value="GROWTH INHIBITION AND DIFFERENTIATION RELATED PROTEIN 88"/>
    <property type="match status" value="1"/>
</dbReference>
<dbReference type="InterPro" id="IPR012677">
    <property type="entry name" value="Nucleotide-bd_a/b_plait_sf"/>
</dbReference>
<dbReference type="SUPFAM" id="SSF54928">
    <property type="entry name" value="RNA-binding domain, RBD"/>
    <property type="match status" value="1"/>
</dbReference>
<dbReference type="RefSeq" id="XP_018327090.1">
    <property type="nucleotide sequence ID" value="XM_018471588.1"/>
</dbReference>
<dbReference type="InterPro" id="IPR014789">
    <property type="entry name" value="PolyA-riboNase_RNA-binding"/>
</dbReference>
<dbReference type="GO" id="GO:0004535">
    <property type="term" value="F:poly(A)-specific ribonuclease activity"/>
    <property type="evidence" value="ECO:0007669"/>
    <property type="project" value="InterPro"/>
</dbReference>
<evidence type="ECO:0000313" key="7">
    <source>
        <dbReference type="RefSeq" id="XP_018327090.1"/>
    </source>
</evidence>
<dbReference type="RefSeq" id="XP_018327088.1">
    <property type="nucleotide sequence ID" value="XM_018471586.1"/>
</dbReference>
<dbReference type="GO" id="GO:0005737">
    <property type="term" value="C:cytoplasm"/>
    <property type="evidence" value="ECO:0007669"/>
    <property type="project" value="InterPro"/>
</dbReference>
<gene>
    <name evidence="4 5 6 7 8" type="primary">LOC108738251</name>
</gene>
<dbReference type="GO" id="GO:0005634">
    <property type="term" value="C:nucleus"/>
    <property type="evidence" value="ECO:0007669"/>
    <property type="project" value="InterPro"/>
</dbReference>
<dbReference type="AlphaFoldDB" id="A0A1W4X2R8"/>
<sequence length="386" mass="44668">MNKRRTRPSQLLYVPPACRNIKKIGENETSSNSSCPKELSDKFKSDIMNDFDHSNAENNLLTTKNSLSQQQVDKLYEDIKTISLSRNSECEEKVEKSNSELIMSNDNNVDFIRRDKELSLNLEDNCSCSKNDYDVDREKEQMERAIVKINRKSRSFIDYNENDNVLLINKKQNSEIPMLTQPNQNSKGNKSKEQFISWENTLQNSEDEDKNEKRSDSNCSNSSSKSPLNYIDKKMEDLDHVVEVYDFPESFKTQDIIQLYSDFQANPVYVKWCDDTHALLVFSTPAQARVALKYDKGIIKSRPLTEASPLSKRVANKIDLKPAMRRPATSMQTARRLINNYLGTKVAISKEDMEKEKKALKDAREKKRIQRQNEKDAWEGHPKTNI</sequence>
<organism evidence="3 4">
    <name type="scientific">Agrilus planipennis</name>
    <name type="common">Emerald ash borer</name>
    <name type="synonym">Agrilus marcopoli</name>
    <dbReference type="NCBI Taxonomy" id="224129"/>
    <lineage>
        <taxon>Eukaryota</taxon>
        <taxon>Metazoa</taxon>
        <taxon>Ecdysozoa</taxon>
        <taxon>Arthropoda</taxon>
        <taxon>Hexapoda</taxon>
        <taxon>Insecta</taxon>
        <taxon>Pterygota</taxon>
        <taxon>Neoptera</taxon>
        <taxon>Endopterygota</taxon>
        <taxon>Coleoptera</taxon>
        <taxon>Polyphaga</taxon>
        <taxon>Elateriformia</taxon>
        <taxon>Buprestoidea</taxon>
        <taxon>Buprestidae</taxon>
        <taxon>Agrilinae</taxon>
        <taxon>Agrilus</taxon>
    </lineage>
</organism>
<dbReference type="InterPro" id="IPR039884">
    <property type="entry name" value="R3HC1/R3HCL"/>
</dbReference>
<feature type="region of interest" description="Disordered" evidence="1">
    <location>
        <begin position="202"/>
        <end position="230"/>
    </location>
</feature>
<accession>A0A1W4X2R8</accession>
<dbReference type="RefSeq" id="XP_018327087.1">
    <property type="nucleotide sequence ID" value="XM_018471585.1"/>
</dbReference>
<dbReference type="RefSeq" id="XP_018327091.1">
    <property type="nucleotide sequence ID" value="XM_018471589.1"/>
</dbReference>
<protein>
    <submittedName>
        <fullName evidence="4 5">Coiled-coil domain-containing protein R3HCC1L</fullName>
    </submittedName>
</protein>
<feature type="domain" description="Poly(A)-specific ribonuclease RNA-binding" evidence="2">
    <location>
        <begin position="239"/>
        <end position="293"/>
    </location>
</feature>
<evidence type="ECO:0000313" key="3">
    <source>
        <dbReference type="Proteomes" id="UP000192223"/>
    </source>
</evidence>
<dbReference type="Proteomes" id="UP000192223">
    <property type="component" value="Unplaced"/>
</dbReference>
<dbReference type="GO" id="GO:0046872">
    <property type="term" value="F:metal ion binding"/>
    <property type="evidence" value="ECO:0007669"/>
    <property type="project" value="InterPro"/>
</dbReference>
<dbReference type="PANTHER" id="PTHR21678:SF0">
    <property type="entry name" value="C3H1-TYPE DOMAIN-CONTAINING PROTEIN"/>
    <property type="match status" value="1"/>
</dbReference>
<feature type="compositionally biased region" description="Low complexity" evidence="1">
    <location>
        <begin position="217"/>
        <end position="226"/>
    </location>
</feature>
<evidence type="ECO:0000313" key="8">
    <source>
        <dbReference type="RefSeq" id="XP_018327091.1"/>
    </source>
</evidence>
<dbReference type="Pfam" id="PF08675">
    <property type="entry name" value="RNA_bind"/>
    <property type="match status" value="1"/>
</dbReference>
<evidence type="ECO:0000259" key="2">
    <source>
        <dbReference type="Pfam" id="PF08675"/>
    </source>
</evidence>
<dbReference type="GO" id="GO:0006402">
    <property type="term" value="P:mRNA catabolic process"/>
    <property type="evidence" value="ECO:0007669"/>
    <property type="project" value="InterPro"/>
</dbReference>
<dbReference type="KEGG" id="apln:108738251"/>
<dbReference type="InterPro" id="IPR035979">
    <property type="entry name" value="RBD_domain_sf"/>
</dbReference>
<evidence type="ECO:0000313" key="4">
    <source>
        <dbReference type="RefSeq" id="XP_018327087.1"/>
    </source>
</evidence>
<name>A0A1W4X2R8_AGRPL</name>
<proteinExistence type="predicted"/>